<reference evidence="31" key="2">
    <citation type="submission" date="2018-11" db="EMBL/GenBank/DDBJ databases">
        <title>Trombidioid mite genomics.</title>
        <authorList>
            <person name="Dong X."/>
        </authorList>
    </citation>
    <scope>NUCLEOTIDE SEQUENCE</scope>
    <source>
        <strain evidence="31">UoL-WK</strain>
    </source>
</reference>
<dbReference type="InterPro" id="IPR009100">
    <property type="entry name" value="AcylCoA_DH/oxidase_NM_dom_sf"/>
</dbReference>
<evidence type="ECO:0000256" key="14">
    <source>
        <dbReference type="ARBA" id="ARBA00023128"/>
    </source>
</evidence>
<dbReference type="GO" id="GO:0005759">
    <property type="term" value="C:mitochondrial matrix"/>
    <property type="evidence" value="ECO:0007669"/>
    <property type="project" value="UniProtKB-SubCell"/>
</dbReference>
<evidence type="ECO:0000313" key="32">
    <source>
        <dbReference type="EMBL" id="RWS12879.1"/>
    </source>
</evidence>
<evidence type="ECO:0000256" key="7">
    <source>
        <dbReference type="ARBA" id="ARBA00022630"/>
    </source>
</evidence>
<evidence type="ECO:0000256" key="17">
    <source>
        <dbReference type="ARBA" id="ARBA00039850"/>
    </source>
</evidence>
<proteinExistence type="inferred from homology"/>
<evidence type="ECO:0000256" key="2">
    <source>
        <dbReference type="ARBA" id="ARBA00004305"/>
    </source>
</evidence>
<evidence type="ECO:0000256" key="6">
    <source>
        <dbReference type="ARBA" id="ARBA00022553"/>
    </source>
</evidence>
<comment type="pathway">
    <text evidence="3">Lipid metabolism; mitochondrial fatty acid beta-oxidation.</text>
</comment>
<dbReference type="PROSITE" id="PS00073">
    <property type="entry name" value="ACYL_COA_DH_2"/>
    <property type="match status" value="1"/>
</dbReference>
<gene>
    <name evidence="32" type="ORF">B4U79_02875</name>
    <name evidence="31" type="ORF">B4U79_05519</name>
</gene>
<evidence type="ECO:0000256" key="11">
    <source>
        <dbReference type="ARBA" id="ARBA00022990"/>
    </source>
</evidence>
<dbReference type="FunFam" id="1.10.540.10:FF:000012">
    <property type="entry name" value="Acyl-CoA dehydrogenase short/branched chain"/>
    <property type="match status" value="1"/>
</dbReference>
<feature type="domain" description="Acyl-CoA dehydrogenase/oxidase N-terminal" evidence="30">
    <location>
        <begin position="56"/>
        <end position="166"/>
    </location>
</feature>
<comment type="pathway">
    <text evidence="15">Amino-acid degradation; L-isoleucine degradation.</text>
</comment>
<comment type="catalytic activity">
    <reaction evidence="25">
        <text>(2S)-2-methylbutanoyl-CoA + oxidized [electron-transfer flavoprotein] + H(+) = (2E)-2-methylbut-2-enoyl-CoA + reduced [electron-transfer flavoprotein]</text>
        <dbReference type="Rhea" id="RHEA:48256"/>
        <dbReference type="Rhea" id="RHEA-COMP:10685"/>
        <dbReference type="Rhea" id="RHEA-COMP:10686"/>
        <dbReference type="ChEBI" id="CHEBI:15378"/>
        <dbReference type="ChEBI" id="CHEBI:57337"/>
        <dbReference type="ChEBI" id="CHEBI:57692"/>
        <dbReference type="ChEBI" id="CHEBI:58307"/>
        <dbReference type="ChEBI" id="CHEBI:88166"/>
    </reaction>
    <physiologicalReaction direction="left-to-right" evidence="25">
        <dbReference type="Rhea" id="RHEA:48257"/>
    </physiologicalReaction>
</comment>
<keyword evidence="12 27" id="KW-0560">Oxidoreductase</keyword>
<evidence type="ECO:0000256" key="20">
    <source>
        <dbReference type="ARBA" id="ARBA00048235"/>
    </source>
</evidence>
<evidence type="ECO:0000256" key="24">
    <source>
        <dbReference type="ARBA" id="ARBA00049192"/>
    </source>
</evidence>
<evidence type="ECO:0000256" key="27">
    <source>
        <dbReference type="RuleBase" id="RU362125"/>
    </source>
</evidence>
<comment type="similarity">
    <text evidence="4 27">Belongs to the acyl-CoA dehydrogenase family.</text>
</comment>
<keyword evidence="9" id="KW-0276">Fatty acid metabolism</keyword>
<dbReference type="Pfam" id="PF00441">
    <property type="entry name" value="Acyl-CoA_dh_1"/>
    <property type="match status" value="1"/>
</dbReference>
<evidence type="ECO:0000256" key="15">
    <source>
        <dbReference type="ARBA" id="ARBA00037895"/>
    </source>
</evidence>
<evidence type="ECO:0000256" key="1">
    <source>
        <dbReference type="ARBA" id="ARBA00001974"/>
    </source>
</evidence>
<dbReference type="Pfam" id="PF02771">
    <property type="entry name" value="Acyl-CoA_dh_N"/>
    <property type="match status" value="1"/>
</dbReference>
<dbReference type="Gene3D" id="1.10.540.10">
    <property type="entry name" value="Acyl-CoA dehydrogenase/oxidase, N-terminal domain"/>
    <property type="match status" value="1"/>
</dbReference>
<evidence type="ECO:0000256" key="25">
    <source>
        <dbReference type="ARBA" id="ARBA00049552"/>
    </source>
</evidence>
<evidence type="ECO:0000256" key="13">
    <source>
        <dbReference type="ARBA" id="ARBA00023098"/>
    </source>
</evidence>
<evidence type="ECO:0000256" key="16">
    <source>
        <dbReference type="ARBA" id="ARBA00039036"/>
    </source>
</evidence>
<keyword evidence="10" id="KW-0809">Transit peptide</keyword>
<evidence type="ECO:0000256" key="5">
    <source>
        <dbReference type="ARBA" id="ARBA00011881"/>
    </source>
</evidence>
<dbReference type="FunFam" id="1.20.140.10:FF:000002">
    <property type="entry name" value="Acyl-CoA dehydrogenase short/branched chain"/>
    <property type="match status" value="1"/>
</dbReference>
<comment type="caution">
    <text evidence="31">The sequence shown here is derived from an EMBL/GenBank/DDBJ whole genome shotgun (WGS) entry which is preliminary data.</text>
</comment>
<dbReference type="InterPro" id="IPR037069">
    <property type="entry name" value="AcylCoA_DH/ox_N_sf"/>
</dbReference>
<sequence length="431" mass="47974">MYLNALRRIVNFAVNKHAAFNPNNLKYLSTSCINSQLANQKYIESSQAAHPLTILSEEENAFKDTVSRFAKDRIEPRVKAMDDKSEMDKDLVDELFQNGLMGIEVDPKYNGTGANFFTAVLVVEELAKVDPSMSVMCDVHNTLVIPIFTKYANEEQKAKYLPRLTTDTVGSFALSEAESGSDAFALKTTARKDGDHWILNGSKSWITNSEQSGIFIVFANADPSQGYRGISCFVVERGTPGFTISRKEDKLGIRSSSTCPLVFEDCRIPASNLIGTLGHGYKYSIGILNEGRIGIAAQMLGLSEGCFDHAIRYTFERKQFGKRLFDFQGMQHQIAAISTQIEALRLMVYNGARLRDAKLPFIKEAAMAKYFAAEVASNTTSKCVEWLGGVGFTRDYPVEKYYRDAKIGAIYEGTSNIQLNTIAKLLEKEYS</sequence>
<keyword evidence="8 27" id="KW-0274">FAD</keyword>
<evidence type="ECO:0000256" key="10">
    <source>
        <dbReference type="ARBA" id="ARBA00022946"/>
    </source>
</evidence>
<dbReference type="EC" id="1.3.8.5" evidence="16"/>
<evidence type="ECO:0000259" key="30">
    <source>
        <dbReference type="Pfam" id="PF02771"/>
    </source>
</evidence>
<keyword evidence="14" id="KW-0496">Mitochondrion</keyword>
<keyword evidence="33" id="KW-1185">Reference proteome</keyword>
<dbReference type="PANTHER" id="PTHR43884:SF1">
    <property type="entry name" value="SHORT_BRANCHED CHAIN SPECIFIC ACYL-COA DEHYDROGENASE, MITOCHONDRIAL"/>
    <property type="match status" value="1"/>
</dbReference>
<dbReference type="AlphaFoldDB" id="A0A443QP76"/>
<dbReference type="EMBL" id="NCKU01005240">
    <property type="protein sequence ID" value="RWS04838.1"/>
    <property type="molecule type" value="Genomic_DNA"/>
</dbReference>
<dbReference type="OrthoDB" id="10254877at2759"/>
<keyword evidence="7 27" id="KW-0285">Flavoprotein</keyword>
<evidence type="ECO:0000256" key="8">
    <source>
        <dbReference type="ARBA" id="ARBA00022827"/>
    </source>
</evidence>
<evidence type="ECO:0000259" key="29">
    <source>
        <dbReference type="Pfam" id="PF02770"/>
    </source>
</evidence>
<evidence type="ECO:0000256" key="23">
    <source>
        <dbReference type="ARBA" id="ARBA00049096"/>
    </source>
</evidence>
<comment type="catalytic activity">
    <reaction evidence="21">
        <text>valproyl-CoA + oxidized [electron-transfer flavoprotein] + H(+) = (2E)-2-propylpent-2-enoyl-CoA + reduced [electron-transfer flavoprotein]</text>
        <dbReference type="Rhea" id="RHEA:65344"/>
        <dbReference type="Rhea" id="RHEA-COMP:10685"/>
        <dbReference type="Rhea" id="RHEA-COMP:10686"/>
        <dbReference type="ChEBI" id="CHEBI:15378"/>
        <dbReference type="ChEBI" id="CHEBI:57692"/>
        <dbReference type="ChEBI" id="CHEBI:58307"/>
        <dbReference type="ChEBI" id="CHEBI:156457"/>
        <dbReference type="ChEBI" id="CHEBI:156458"/>
    </reaction>
    <physiologicalReaction direction="left-to-right" evidence="21">
        <dbReference type="Rhea" id="RHEA:65345"/>
    </physiologicalReaction>
</comment>
<evidence type="ECO:0000256" key="3">
    <source>
        <dbReference type="ARBA" id="ARBA00005198"/>
    </source>
</evidence>
<comment type="catalytic activity">
    <reaction evidence="20">
        <text>2-methylbutanoyl-CoA + oxidized [electron-transfer flavoprotein] + H(+) = (2E)-2-methylbut-2-enoyl-CoA + reduced [electron-transfer flavoprotein]</text>
        <dbReference type="Rhea" id="RHEA:43780"/>
        <dbReference type="Rhea" id="RHEA-COMP:10685"/>
        <dbReference type="Rhea" id="RHEA-COMP:10686"/>
        <dbReference type="ChEBI" id="CHEBI:15378"/>
        <dbReference type="ChEBI" id="CHEBI:57336"/>
        <dbReference type="ChEBI" id="CHEBI:57337"/>
        <dbReference type="ChEBI" id="CHEBI:57692"/>
        <dbReference type="ChEBI" id="CHEBI:58307"/>
        <dbReference type="EC" id="1.3.8.5"/>
    </reaction>
    <physiologicalReaction direction="left-to-right" evidence="20">
        <dbReference type="Rhea" id="RHEA:43781"/>
    </physiologicalReaction>
</comment>
<evidence type="ECO:0000256" key="12">
    <source>
        <dbReference type="ARBA" id="ARBA00023002"/>
    </source>
</evidence>
<dbReference type="SUPFAM" id="SSF56645">
    <property type="entry name" value="Acyl-CoA dehydrogenase NM domain-like"/>
    <property type="match status" value="1"/>
</dbReference>
<dbReference type="CDD" id="cd01158">
    <property type="entry name" value="SCAD_SBCAD"/>
    <property type="match status" value="1"/>
</dbReference>
<evidence type="ECO:0000256" key="19">
    <source>
        <dbReference type="ARBA" id="ARBA00042821"/>
    </source>
</evidence>
<comment type="subcellular location">
    <subcellularLocation>
        <location evidence="2">Mitochondrion matrix</location>
    </subcellularLocation>
</comment>
<evidence type="ECO:0000256" key="26">
    <source>
        <dbReference type="ARBA" id="ARBA00051903"/>
    </source>
</evidence>
<evidence type="ECO:0000313" key="33">
    <source>
        <dbReference type="Proteomes" id="UP000285301"/>
    </source>
</evidence>
<comment type="cofactor">
    <cofactor evidence="1 27">
        <name>FAD</name>
        <dbReference type="ChEBI" id="CHEBI:57692"/>
    </cofactor>
</comment>
<evidence type="ECO:0000313" key="31">
    <source>
        <dbReference type="EMBL" id="RWS04838.1"/>
    </source>
</evidence>
<dbReference type="SUPFAM" id="SSF47203">
    <property type="entry name" value="Acyl-CoA dehydrogenase C-terminal domain-like"/>
    <property type="match status" value="1"/>
</dbReference>
<accession>A0A443QP76</accession>
<reference evidence="31 33" key="1">
    <citation type="journal article" date="2018" name="Gigascience">
        <title>Genomes of trombidid mites reveal novel predicted allergens and laterally-transferred genes associated with secondary metabolism.</title>
        <authorList>
            <person name="Dong X."/>
            <person name="Chaisiri K."/>
            <person name="Xia D."/>
            <person name="Armstrong S.D."/>
            <person name="Fang Y."/>
            <person name="Donnelly M.J."/>
            <person name="Kadowaki T."/>
            <person name="McGarry J.W."/>
            <person name="Darby A.C."/>
            <person name="Makepeace B.L."/>
        </authorList>
    </citation>
    <scope>NUCLEOTIDE SEQUENCE [LARGE SCALE GENOMIC DNA]</scope>
    <source>
        <strain evidence="31">UoL-WK</strain>
    </source>
</reference>
<comment type="catalytic activity">
    <reaction evidence="22">
        <text>(2R)-2-methylbutanoyl-CoA + oxidized [electron-transfer flavoprotein] + H(+) = ethylacryloyl-CoA + reduced [electron-transfer flavoprotein]</text>
        <dbReference type="Rhea" id="RHEA:65296"/>
        <dbReference type="Rhea" id="RHEA-COMP:10685"/>
        <dbReference type="Rhea" id="RHEA-COMP:10686"/>
        <dbReference type="ChEBI" id="CHEBI:15378"/>
        <dbReference type="ChEBI" id="CHEBI:57692"/>
        <dbReference type="ChEBI" id="CHEBI:58307"/>
        <dbReference type="ChEBI" id="CHEBI:156439"/>
        <dbReference type="ChEBI" id="CHEBI:156440"/>
    </reaction>
    <physiologicalReaction direction="left-to-right" evidence="22">
        <dbReference type="Rhea" id="RHEA:65297"/>
    </physiologicalReaction>
</comment>
<keyword evidence="13" id="KW-0443">Lipid metabolism</keyword>
<name>A0A443QP76_9ACAR</name>
<dbReference type="Gene3D" id="1.20.140.10">
    <property type="entry name" value="Butyryl-CoA Dehydrogenase, subunit A, domain 3"/>
    <property type="match status" value="1"/>
</dbReference>
<keyword evidence="11" id="KW-0007">Acetylation</keyword>
<evidence type="ECO:0000256" key="18">
    <source>
        <dbReference type="ARBA" id="ARBA00041537"/>
    </source>
</evidence>
<feature type="domain" description="Acyl-CoA dehydrogenase/oxidase C-terminal" evidence="28">
    <location>
        <begin position="278"/>
        <end position="424"/>
    </location>
</feature>
<evidence type="ECO:0000256" key="4">
    <source>
        <dbReference type="ARBA" id="ARBA00009347"/>
    </source>
</evidence>
<comment type="catalytic activity">
    <reaction evidence="23">
        <text>butanoyl-CoA + oxidized [electron-transfer flavoprotein] + H(+) = (2E)-butenoyl-CoA + reduced [electron-transfer flavoprotein]</text>
        <dbReference type="Rhea" id="RHEA:24004"/>
        <dbReference type="Rhea" id="RHEA-COMP:10685"/>
        <dbReference type="Rhea" id="RHEA-COMP:10686"/>
        <dbReference type="ChEBI" id="CHEBI:15378"/>
        <dbReference type="ChEBI" id="CHEBI:57332"/>
        <dbReference type="ChEBI" id="CHEBI:57371"/>
        <dbReference type="ChEBI" id="CHEBI:57692"/>
        <dbReference type="ChEBI" id="CHEBI:58307"/>
    </reaction>
    <physiologicalReaction direction="left-to-right" evidence="23">
        <dbReference type="Rhea" id="RHEA:24005"/>
    </physiologicalReaction>
</comment>
<evidence type="ECO:0000256" key="9">
    <source>
        <dbReference type="ARBA" id="ARBA00022832"/>
    </source>
</evidence>
<comment type="subunit">
    <text evidence="5">Homotetramer.</text>
</comment>
<comment type="catalytic activity">
    <reaction evidence="24">
        <text>hexanoyl-CoA + oxidized [electron-transfer flavoprotein] + H(+) = (2E)-hexenoyl-CoA + reduced [electron-transfer flavoprotein]</text>
        <dbReference type="Rhea" id="RHEA:43464"/>
        <dbReference type="Rhea" id="RHEA-COMP:10685"/>
        <dbReference type="Rhea" id="RHEA-COMP:10686"/>
        <dbReference type="ChEBI" id="CHEBI:15378"/>
        <dbReference type="ChEBI" id="CHEBI:57692"/>
        <dbReference type="ChEBI" id="CHEBI:58307"/>
        <dbReference type="ChEBI" id="CHEBI:62077"/>
        <dbReference type="ChEBI" id="CHEBI:62620"/>
    </reaction>
    <physiologicalReaction direction="left-to-right" evidence="24">
        <dbReference type="Rhea" id="RHEA:43465"/>
    </physiologicalReaction>
</comment>
<dbReference type="PANTHER" id="PTHR43884">
    <property type="entry name" value="ACYL-COA DEHYDROGENASE"/>
    <property type="match status" value="1"/>
</dbReference>
<dbReference type="GO" id="GO:0050660">
    <property type="term" value="F:flavin adenine dinucleotide binding"/>
    <property type="evidence" value="ECO:0007669"/>
    <property type="project" value="InterPro"/>
</dbReference>
<dbReference type="STRING" id="1965070.A0A443QP76"/>
<dbReference type="InterPro" id="IPR006089">
    <property type="entry name" value="Acyl-CoA_DH_CS"/>
</dbReference>
<organism evidence="31 33">
    <name type="scientific">Dinothrombium tinctorium</name>
    <dbReference type="NCBI Taxonomy" id="1965070"/>
    <lineage>
        <taxon>Eukaryota</taxon>
        <taxon>Metazoa</taxon>
        <taxon>Ecdysozoa</taxon>
        <taxon>Arthropoda</taxon>
        <taxon>Chelicerata</taxon>
        <taxon>Arachnida</taxon>
        <taxon>Acari</taxon>
        <taxon>Acariformes</taxon>
        <taxon>Trombidiformes</taxon>
        <taxon>Prostigmata</taxon>
        <taxon>Anystina</taxon>
        <taxon>Parasitengona</taxon>
        <taxon>Trombidioidea</taxon>
        <taxon>Trombidiidae</taxon>
        <taxon>Dinothrombium</taxon>
    </lineage>
</organism>
<dbReference type="GO" id="GO:0003853">
    <property type="term" value="F:short-chain 2-methyl fatty acyl-CoA dehydrogenase activity"/>
    <property type="evidence" value="ECO:0007669"/>
    <property type="project" value="UniProtKB-EC"/>
</dbReference>
<dbReference type="InterPro" id="IPR036250">
    <property type="entry name" value="AcylCo_DH-like_C"/>
</dbReference>
<dbReference type="GO" id="GO:0006631">
    <property type="term" value="P:fatty acid metabolic process"/>
    <property type="evidence" value="ECO:0007669"/>
    <property type="project" value="UniProtKB-KW"/>
</dbReference>
<dbReference type="FunFam" id="2.40.110.10:FF:000001">
    <property type="entry name" value="Acyl-CoA dehydrogenase, mitochondrial"/>
    <property type="match status" value="1"/>
</dbReference>
<dbReference type="InterPro" id="IPR046373">
    <property type="entry name" value="Acyl-CoA_Oxase/DH_mid-dom_sf"/>
</dbReference>
<feature type="domain" description="Acyl-CoA oxidase/dehydrogenase middle" evidence="29">
    <location>
        <begin position="171"/>
        <end position="266"/>
    </location>
</feature>
<dbReference type="GO" id="GO:0046395">
    <property type="term" value="P:carboxylic acid catabolic process"/>
    <property type="evidence" value="ECO:0007669"/>
    <property type="project" value="UniProtKB-ARBA"/>
</dbReference>
<comment type="catalytic activity">
    <reaction evidence="26">
        <text>2-methylpropanoyl-CoA + oxidized [electron-transfer flavoprotein] + H(+) = 2-methylpropenoyl-CoA + reduced [electron-transfer flavoprotein]</text>
        <dbReference type="Rhea" id="RHEA:44180"/>
        <dbReference type="Rhea" id="RHEA-COMP:10685"/>
        <dbReference type="Rhea" id="RHEA-COMP:10686"/>
        <dbReference type="ChEBI" id="CHEBI:15378"/>
        <dbReference type="ChEBI" id="CHEBI:57338"/>
        <dbReference type="ChEBI" id="CHEBI:57692"/>
        <dbReference type="ChEBI" id="CHEBI:58307"/>
        <dbReference type="ChEBI" id="CHEBI:62500"/>
    </reaction>
    <physiologicalReaction direction="left-to-right" evidence="26">
        <dbReference type="Rhea" id="RHEA:44181"/>
    </physiologicalReaction>
</comment>
<dbReference type="InterPro" id="IPR013786">
    <property type="entry name" value="AcylCoA_DH/ox_N"/>
</dbReference>
<keyword evidence="6" id="KW-0597">Phosphoprotein</keyword>
<dbReference type="Proteomes" id="UP000285301">
    <property type="component" value="Unassembled WGS sequence"/>
</dbReference>
<evidence type="ECO:0000259" key="28">
    <source>
        <dbReference type="Pfam" id="PF00441"/>
    </source>
</evidence>
<dbReference type="InterPro" id="IPR006091">
    <property type="entry name" value="Acyl-CoA_Oxase/DH_mid-dom"/>
</dbReference>
<dbReference type="InterPro" id="IPR009075">
    <property type="entry name" value="AcylCo_DH/oxidase_C"/>
</dbReference>
<evidence type="ECO:0000256" key="22">
    <source>
        <dbReference type="ARBA" id="ARBA00048592"/>
    </source>
</evidence>
<dbReference type="Pfam" id="PF02770">
    <property type="entry name" value="Acyl-CoA_dh_M"/>
    <property type="match status" value="1"/>
</dbReference>
<protein>
    <recommendedName>
        <fullName evidence="17">Short/branched chain specific acyl-CoA dehydrogenase, mitochondrial</fullName>
        <ecNumber evidence="16">1.3.8.5</ecNumber>
    </recommendedName>
    <alternativeName>
        <fullName evidence="19">2-methyl branched chain acyl-CoA dehydrogenase</fullName>
    </alternativeName>
    <alternativeName>
        <fullName evidence="18">2-methylbutyryl-coenzyme A dehydrogenase</fullName>
    </alternativeName>
</protein>
<evidence type="ECO:0000256" key="21">
    <source>
        <dbReference type="ARBA" id="ARBA00048307"/>
    </source>
</evidence>
<dbReference type="EMBL" id="NCKU01001175">
    <property type="protein sequence ID" value="RWS12879.1"/>
    <property type="molecule type" value="Genomic_DNA"/>
</dbReference>
<dbReference type="PROSITE" id="PS00072">
    <property type="entry name" value="ACYL_COA_DH_1"/>
    <property type="match status" value="1"/>
</dbReference>
<dbReference type="Gene3D" id="2.40.110.10">
    <property type="entry name" value="Butyryl-CoA Dehydrogenase, subunit A, domain 2"/>
    <property type="match status" value="1"/>
</dbReference>